<protein>
    <submittedName>
        <fullName evidence="2">Uncharacterized protein</fullName>
    </submittedName>
</protein>
<gene>
    <name evidence="2" type="ORF">QO012_004160</name>
</gene>
<dbReference type="Proteomes" id="UP001231124">
    <property type="component" value="Unassembled WGS sequence"/>
</dbReference>
<evidence type="ECO:0000256" key="1">
    <source>
        <dbReference type="SAM" id="MobiDB-lite"/>
    </source>
</evidence>
<dbReference type="EMBL" id="JAUSVP010000016">
    <property type="protein sequence ID" value="MDQ0449638.1"/>
    <property type="molecule type" value="Genomic_DNA"/>
</dbReference>
<comment type="caution">
    <text evidence="2">The sequence shown here is derived from an EMBL/GenBank/DDBJ whole genome shotgun (WGS) entry which is preliminary data.</text>
</comment>
<evidence type="ECO:0000313" key="3">
    <source>
        <dbReference type="Proteomes" id="UP001231124"/>
    </source>
</evidence>
<feature type="region of interest" description="Disordered" evidence="1">
    <location>
        <begin position="58"/>
        <end position="81"/>
    </location>
</feature>
<keyword evidence="3" id="KW-1185">Reference proteome</keyword>
<evidence type="ECO:0000313" key="2">
    <source>
        <dbReference type="EMBL" id="MDQ0449638.1"/>
    </source>
</evidence>
<reference evidence="2 3" key="1">
    <citation type="submission" date="2023-07" db="EMBL/GenBank/DDBJ databases">
        <title>Genomic Encyclopedia of Type Strains, Phase IV (KMG-IV): sequencing the most valuable type-strain genomes for metagenomic binning, comparative biology and taxonomic classification.</title>
        <authorList>
            <person name="Goeker M."/>
        </authorList>
    </citation>
    <scope>NUCLEOTIDE SEQUENCE [LARGE SCALE GENOMIC DNA]</scope>
    <source>
        <strain evidence="2 3">DSM 19013</strain>
    </source>
</reference>
<proteinExistence type="predicted"/>
<accession>A0ABU0I6G7</accession>
<dbReference type="RefSeq" id="WP_238205265.1">
    <property type="nucleotide sequence ID" value="NZ_BPQE01000021.1"/>
</dbReference>
<name>A0ABU0I6G7_9HYPH</name>
<sequence length="81" mass="8861">MDWRGERPGDRPGVRQGHKIVRWIGAAKRRAARLSRGDAAERSLAEVISLAWADTFGRPARRHDGTSPGSGGVVLLFTPRS</sequence>
<organism evidence="2 3">
    <name type="scientific">Methylobacterium aerolatum</name>
    <dbReference type="NCBI Taxonomy" id="418708"/>
    <lineage>
        <taxon>Bacteria</taxon>
        <taxon>Pseudomonadati</taxon>
        <taxon>Pseudomonadota</taxon>
        <taxon>Alphaproteobacteria</taxon>
        <taxon>Hyphomicrobiales</taxon>
        <taxon>Methylobacteriaceae</taxon>
        <taxon>Methylobacterium</taxon>
    </lineage>
</organism>